<dbReference type="AlphaFoldDB" id="A0A483KIQ3"/>
<dbReference type="EMBL" id="SDCO01000003">
    <property type="protein sequence ID" value="TCX63806.1"/>
    <property type="molecule type" value="Genomic_DNA"/>
</dbReference>
<accession>A0A483KIQ3</accession>
<evidence type="ECO:0000313" key="1">
    <source>
        <dbReference type="EMBL" id="TCX63806.1"/>
    </source>
</evidence>
<proteinExistence type="predicted"/>
<sequence>MNKITFCPHIIMDVPESTIEDIDDYIVSHFLNFMSAINPDKLSVTFSSELMDRFHEHYPWGKSKDDEWRQYVTQWHGLIMSKMGKVNLIEHEVIECSHEHNCSAISQTTKEIFNSFLETIASHTLPDGYNEEAIFAPIDNCNARSDFIVITNFEDLKPAEYTWYQLYPRELPCEGESPFIPPTDWRMHSQPKKGTGHGFIDINNREWKRDTLHKNHWDVQNVRQGTGRYNNVNDDGKIL</sequence>
<protein>
    <submittedName>
        <fullName evidence="1">Uncharacterized protein</fullName>
    </submittedName>
</protein>
<name>A0A483KIQ3_9ENTR</name>
<gene>
    <name evidence="1" type="ORF">ETE84_07415</name>
</gene>
<reference evidence="1" key="1">
    <citation type="submission" date="2019-01" db="EMBL/GenBank/DDBJ databases">
        <authorList>
            <person name="Lista F."/>
            <person name="Anselmo A."/>
        </authorList>
    </citation>
    <scope>NUCLEOTIDE SEQUENCE</scope>
    <source>
        <strain evidence="1">8S</strain>
    </source>
</reference>
<organism evidence="1">
    <name type="scientific">Klebsiella quasipneumoniae</name>
    <dbReference type="NCBI Taxonomy" id="1463165"/>
    <lineage>
        <taxon>Bacteria</taxon>
        <taxon>Pseudomonadati</taxon>
        <taxon>Pseudomonadota</taxon>
        <taxon>Gammaproteobacteria</taxon>
        <taxon>Enterobacterales</taxon>
        <taxon>Enterobacteriaceae</taxon>
        <taxon>Klebsiella/Raoultella group</taxon>
        <taxon>Klebsiella</taxon>
        <taxon>Klebsiella pneumoniae complex</taxon>
    </lineage>
</organism>
<comment type="caution">
    <text evidence="1">The sequence shown here is derived from an EMBL/GenBank/DDBJ whole genome shotgun (WGS) entry which is preliminary data.</text>
</comment>